<dbReference type="RefSeq" id="WP_171204025.1">
    <property type="nucleotide sequence ID" value="NZ_JABEMA010000300.1"/>
</dbReference>
<keyword evidence="3" id="KW-1185">Reference proteome</keyword>
<accession>A0A849BV44</accession>
<gene>
    <name evidence="2" type="ORF">HLB09_14440</name>
</gene>
<evidence type="ECO:0000259" key="1">
    <source>
        <dbReference type="Pfam" id="PF17940"/>
    </source>
</evidence>
<feature type="domain" description="Tetracyclin repressor-like C-terminal group 31" evidence="1">
    <location>
        <begin position="8"/>
        <end position="84"/>
    </location>
</feature>
<dbReference type="InterPro" id="IPR041583">
    <property type="entry name" value="TetR_C_31"/>
</dbReference>
<dbReference type="AlphaFoldDB" id="A0A849BV44"/>
<feature type="non-terminal residue" evidence="2">
    <location>
        <position position="1"/>
    </location>
</feature>
<evidence type="ECO:0000313" key="2">
    <source>
        <dbReference type="EMBL" id="NNH24264.1"/>
    </source>
</evidence>
<protein>
    <recommendedName>
        <fullName evidence="1">Tetracyclin repressor-like C-terminal group 31 domain-containing protein</fullName>
    </recommendedName>
</protein>
<dbReference type="Pfam" id="PF17940">
    <property type="entry name" value="TetR_C_31"/>
    <property type="match status" value="1"/>
</dbReference>
<sequence>LGPYGGRGAAGVRALYARTLELSADPELAPRLGAFDAACADAVARLLRSAGREAGAARAVLALADGWLVAAAVAGEAGPGEDAGALERWAAERLAPGLVALAPVR</sequence>
<evidence type="ECO:0000313" key="3">
    <source>
        <dbReference type="Proteomes" id="UP000555552"/>
    </source>
</evidence>
<name>A0A849BV44_9ACTN</name>
<dbReference type="Gene3D" id="1.10.357.10">
    <property type="entry name" value="Tetracycline Repressor, domain 2"/>
    <property type="match status" value="1"/>
</dbReference>
<organism evidence="2 3">
    <name type="scientific">Pseudokineococcus marinus</name>
    <dbReference type="NCBI Taxonomy" id="351215"/>
    <lineage>
        <taxon>Bacteria</taxon>
        <taxon>Bacillati</taxon>
        <taxon>Actinomycetota</taxon>
        <taxon>Actinomycetes</taxon>
        <taxon>Kineosporiales</taxon>
        <taxon>Kineosporiaceae</taxon>
        <taxon>Pseudokineococcus</taxon>
    </lineage>
</organism>
<dbReference type="Proteomes" id="UP000555552">
    <property type="component" value="Unassembled WGS sequence"/>
</dbReference>
<proteinExistence type="predicted"/>
<comment type="caution">
    <text evidence="2">The sequence shown here is derived from an EMBL/GenBank/DDBJ whole genome shotgun (WGS) entry which is preliminary data.</text>
</comment>
<dbReference type="EMBL" id="JABEMA010000300">
    <property type="protein sequence ID" value="NNH24264.1"/>
    <property type="molecule type" value="Genomic_DNA"/>
</dbReference>
<reference evidence="2 3" key="1">
    <citation type="submission" date="2020-05" db="EMBL/GenBank/DDBJ databases">
        <title>MicrobeNet Type strains.</title>
        <authorList>
            <person name="Nicholson A.C."/>
        </authorList>
    </citation>
    <scope>NUCLEOTIDE SEQUENCE [LARGE SCALE GENOMIC DNA]</scope>
    <source>
        <strain evidence="2 3">JCM 14547</strain>
    </source>
</reference>